<reference evidence="2" key="1">
    <citation type="journal article" date="2021" name="PeerJ">
        <title>Extensive microbial diversity within the chicken gut microbiome revealed by metagenomics and culture.</title>
        <authorList>
            <person name="Gilroy R."/>
            <person name="Ravi A."/>
            <person name="Getino M."/>
            <person name="Pursley I."/>
            <person name="Horton D.L."/>
            <person name="Alikhan N.F."/>
            <person name="Baker D."/>
            <person name="Gharbi K."/>
            <person name="Hall N."/>
            <person name="Watson M."/>
            <person name="Adriaenssens E.M."/>
            <person name="Foster-Nyarko E."/>
            <person name="Jarju S."/>
            <person name="Secka A."/>
            <person name="Antonio M."/>
            <person name="Oren A."/>
            <person name="Chaudhuri R.R."/>
            <person name="La Ragione R."/>
            <person name="Hildebrand F."/>
            <person name="Pallen M.J."/>
        </authorList>
    </citation>
    <scope>NUCLEOTIDE SEQUENCE</scope>
    <source>
        <strain evidence="2">CHK165-2605</strain>
    </source>
</reference>
<feature type="transmembrane region" description="Helical" evidence="1">
    <location>
        <begin position="100"/>
        <end position="120"/>
    </location>
</feature>
<name>A0A9D2T2Z4_9FIRM</name>
<keyword evidence="1" id="KW-0472">Membrane</keyword>
<comment type="caution">
    <text evidence="2">The sequence shown here is derived from an EMBL/GenBank/DDBJ whole genome shotgun (WGS) entry which is preliminary data.</text>
</comment>
<dbReference type="Proteomes" id="UP000823895">
    <property type="component" value="Unassembled WGS sequence"/>
</dbReference>
<accession>A0A9D2T2Z4</accession>
<evidence type="ECO:0000256" key="1">
    <source>
        <dbReference type="SAM" id="Phobius"/>
    </source>
</evidence>
<dbReference type="EMBL" id="DWWI01000168">
    <property type="protein sequence ID" value="HJC43561.1"/>
    <property type="molecule type" value="Genomic_DNA"/>
</dbReference>
<sequence length="221" mass="24567">MNKRTKILRNESEQMAEKISKDGRQVLEDMVLYIRGVDISAYDQERVRRDITQMILDGEQRGESASSVIGEDYHAFCDNVLEEIPRLTAGQKVMLCIRDACGAVSVLALLYGGLYLALAAGYGDLNAAGPAYIEVTLGKLLQFVIIAAAATWIARIYYRDPYKSRYKEYARIIVSVGIVILLSQCAATALKQTLFIMHAVFLVPIAIILLIIYKLLDVRAG</sequence>
<gene>
    <name evidence="2" type="ORF">H9756_07780</name>
</gene>
<keyword evidence="1" id="KW-0812">Transmembrane</keyword>
<keyword evidence="1" id="KW-1133">Transmembrane helix</keyword>
<dbReference type="SUPFAM" id="SSF158560">
    <property type="entry name" value="BH3980-like"/>
    <property type="match status" value="1"/>
</dbReference>
<protein>
    <submittedName>
        <fullName evidence="2">Uncharacterized protein</fullName>
    </submittedName>
</protein>
<dbReference type="Gene3D" id="1.10.1900.10">
    <property type="entry name" value="c-terminal domain of poly(a) binding protein"/>
    <property type="match status" value="1"/>
</dbReference>
<proteinExistence type="predicted"/>
<feature type="transmembrane region" description="Helical" evidence="1">
    <location>
        <begin position="195"/>
        <end position="216"/>
    </location>
</feature>
<reference evidence="2" key="2">
    <citation type="submission" date="2021-04" db="EMBL/GenBank/DDBJ databases">
        <authorList>
            <person name="Gilroy R."/>
        </authorList>
    </citation>
    <scope>NUCLEOTIDE SEQUENCE</scope>
    <source>
        <strain evidence="2">CHK165-2605</strain>
    </source>
</reference>
<evidence type="ECO:0000313" key="2">
    <source>
        <dbReference type="EMBL" id="HJC43561.1"/>
    </source>
</evidence>
<feature type="transmembrane region" description="Helical" evidence="1">
    <location>
        <begin position="170"/>
        <end position="189"/>
    </location>
</feature>
<dbReference type="AlphaFoldDB" id="A0A9D2T2Z4"/>
<feature type="transmembrane region" description="Helical" evidence="1">
    <location>
        <begin position="140"/>
        <end position="158"/>
    </location>
</feature>
<organism evidence="2 3">
    <name type="scientific">Candidatus Mediterraneibacter gallistercoris</name>
    <dbReference type="NCBI Taxonomy" id="2838671"/>
    <lineage>
        <taxon>Bacteria</taxon>
        <taxon>Bacillati</taxon>
        <taxon>Bacillota</taxon>
        <taxon>Clostridia</taxon>
        <taxon>Lachnospirales</taxon>
        <taxon>Lachnospiraceae</taxon>
        <taxon>Mediterraneibacter</taxon>
    </lineage>
</organism>
<evidence type="ECO:0000313" key="3">
    <source>
        <dbReference type="Proteomes" id="UP000823895"/>
    </source>
</evidence>